<dbReference type="InterPro" id="IPR011057">
    <property type="entry name" value="Mss4-like_sf"/>
</dbReference>
<name>A0AAN7U9C0_9PEZI</name>
<dbReference type="InterPro" id="IPR006913">
    <property type="entry name" value="CENP-V/GFA"/>
</dbReference>
<dbReference type="Proteomes" id="UP001305414">
    <property type="component" value="Unassembled WGS sequence"/>
</dbReference>
<evidence type="ECO:0000313" key="6">
    <source>
        <dbReference type="EMBL" id="KAK5628245.1"/>
    </source>
</evidence>
<keyword evidence="2" id="KW-0479">Metal-binding</keyword>
<organism evidence="6 7">
    <name type="scientific">Xylaria bambusicola</name>
    <dbReference type="NCBI Taxonomy" id="326684"/>
    <lineage>
        <taxon>Eukaryota</taxon>
        <taxon>Fungi</taxon>
        <taxon>Dikarya</taxon>
        <taxon>Ascomycota</taxon>
        <taxon>Pezizomycotina</taxon>
        <taxon>Sordariomycetes</taxon>
        <taxon>Xylariomycetidae</taxon>
        <taxon>Xylariales</taxon>
        <taxon>Xylariaceae</taxon>
        <taxon>Xylaria</taxon>
    </lineage>
</organism>
<dbReference type="GO" id="GO:0016846">
    <property type="term" value="F:carbon-sulfur lyase activity"/>
    <property type="evidence" value="ECO:0007669"/>
    <property type="project" value="InterPro"/>
</dbReference>
<evidence type="ECO:0000259" key="5">
    <source>
        <dbReference type="Pfam" id="PF04828"/>
    </source>
</evidence>
<evidence type="ECO:0000256" key="4">
    <source>
        <dbReference type="ARBA" id="ARBA00023239"/>
    </source>
</evidence>
<dbReference type="EMBL" id="JAWHQM010000008">
    <property type="protein sequence ID" value="KAK5628245.1"/>
    <property type="molecule type" value="Genomic_DNA"/>
</dbReference>
<accession>A0AAN7U9C0</accession>
<dbReference type="GO" id="GO:0046872">
    <property type="term" value="F:metal ion binding"/>
    <property type="evidence" value="ECO:0007669"/>
    <property type="project" value="UniProtKB-KW"/>
</dbReference>
<comment type="similarity">
    <text evidence="1">Belongs to the Gfa family.</text>
</comment>
<reference evidence="6 7" key="1">
    <citation type="submission" date="2023-10" db="EMBL/GenBank/DDBJ databases">
        <title>Draft genome sequence of Xylaria bambusicola isolate GMP-LS, the root and basal stem rot pathogen of sugarcane in Indonesia.</title>
        <authorList>
            <person name="Selvaraj P."/>
            <person name="Muralishankar V."/>
            <person name="Muruganantham S."/>
            <person name="Sp S."/>
            <person name="Haryani S."/>
            <person name="Lau K.J.X."/>
            <person name="Naqvi N.I."/>
        </authorList>
    </citation>
    <scope>NUCLEOTIDE SEQUENCE [LARGE SCALE GENOMIC DNA]</scope>
    <source>
        <strain evidence="6">GMP-LS</strain>
    </source>
</reference>
<keyword evidence="7" id="KW-1185">Reference proteome</keyword>
<evidence type="ECO:0000256" key="3">
    <source>
        <dbReference type="ARBA" id="ARBA00022833"/>
    </source>
</evidence>
<comment type="caution">
    <text evidence="6">The sequence shown here is derived from an EMBL/GenBank/DDBJ whole genome shotgun (WGS) entry which is preliminary data.</text>
</comment>
<gene>
    <name evidence="6" type="ORF">RRF57_003960</name>
</gene>
<sequence>MSKSTGAAFGTMAAYKTEQVTVTETEADVLKTYIDTTPESGNTLKRSFCGKCGSPVKVQRGSDPERTVIPVGIIDGDKDSFKPQLEFYCKRKAGWVGAIEDSKTFDAMPTSSD</sequence>
<evidence type="ECO:0000256" key="1">
    <source>
        <dbReference type="ARBA" id="ARBA00005495"/>
    </source>
</evidence>
<dbReference type="SUPFAM" id="SSF51316">
    <property type="entry name" value="Mss4-like"/>
    <property type="match status" value="1"/>
</dbReference>
<feature type="domain" description="CENP-V/GFA" evidence="5">
    <location>
        <begin position="3"/>
        <end position="91"/>
    </location>
</feature>
<proteinExistence type="inferred from homology"/>
<keyword evidence="3" id="KW-0862">Zinc</keyword>
<evidence type="ECO:0000256" key="2">
    <source>
        <dbReference type="ARBA" id="ARBA00022723"/>
    </source>
</evidence>
<dbReference type="Pfam" id="PF04828">
    <property type="entry name" value="GFA"/>
    <property type="match status" value="1"/>
</dbReference>
<dbReference type="PANTHER" id="PTHR33337:SF39">
    <property type="entry name" value="DUF636 DOMAIN PROTEIN (AFU_ORTHOLOGUE AFUA_6G11530)"/>
    <property type="match status" value="1"/>
</dbReference>
<protein>
    <recommendedName>
        <fullName evidence="5">CENP-V/GFA domain-containing protein</fullName>
    </recommendedName>
</protein>
<dbReference type="Gene3D" id="3.90.1590.10">
    <property type="entry name" value="glutathione-dependent formaldehyde- activating enzyme (gfa)"/>
    <property type="match status" value="1"/>
</dbReference>
<dbReference type="PANTHER" id="PTHR33337">
    <property type="entry name" value="GFA DOMAIN-CONTAINING PROTEIN"/>
    <property type="match status" value="1"/>
</dbReference>
<dbReference type="AlphaFoldDB" id="A0AAN7U9C0"/>
<evidence type="ECO:0000313" key="7">
    <source>
        <dbReference type="Proteomes" id="UP001305414"/>
    </source>
</evidence>
<keyword evidence="4" id="KW-0456">Lyase</keyword>